<keyword evidence="3" id="KW-1185">Reference proteome</keyword>
<dbReference type="AlphaFoldDB" id="A0A4R7VQK1"/>
<evidence type="ECO:0000313" key="2">
    <source>
        <dbReference type="EMBL" id="TDV52030.1"/>
    </source>
</evidence>
<accession>A0A4R7VQK1</accession>
<feature type="region of interest" description="Disordered" evidence="1">
    <location>
        <begin position="1"/>
        <end position="26"/>
    </location>
</feature>
<name>A0A4R7VQK1_9PSEU</name>
<organism evidence="2 3">
    <name type="scientific">Actinophytocola oryzae</name>
    <dbReference type="NCBI Taxonomy" id="502181"/>
    <lineage>
        <taxon>Bacteria</taxon>
        <taxon>Bacillati</taxon>
        <taxon>Actinomycetota</taxon>
        <taxon>Actinomycetes</taxon>
        <taxon>Pseudonocardiales</taxon>
        <taxon>Pseudonocardiaceae</taxon>
    </lineage>
</organism>
<comment type="caution">
    <text evidence="2">The sequence shown here is derived from an EMBL/GenBank/DDBJ whole genome shotgun (WGS) entry which is preliminary data.</text>
</comment>
<dbReference type="EMBL" id="SOCP01000005">
    <property type="protein sequence ID" value="TDV52030.1"/>
    <property type="molecule type" value="Genomic_DNA"/>
</dbReference>
<proteinExistence type="predicted"/>
<gene>
    <name evidence="2" type="ORF">CLV71_105161</name>
</gene>
<evidence type="ECO:0000256" key="1">
    <source>
        <dbReference type="SAM" id="MobiDB-lite"/>
    </source>
</evidence>
<dbReference type="InterPro" id="IPR029787">
    <property type="entry name" value="Nucleotide_cyclase"/>
</dbReference>
<sequence length="236" mass="26015">MVRENPGEVTSAAREPGKGNVSRMFSRPQPRYRNVFGVDVEGSTTRNNGAKARMRDAMYTLVTQSFVRNGITADDHDRLLDSGDGLLALLRAVDRIPKTLLLHGVVPTLSRLIDEHNTRRPADCLRLRAVLHAGEVHHDTRAPFGETLDVAFRLLDSPVTKRALRRTTAPLVLAVSDDVHNAVVRHQYDDIDPLAFTAFMTKRNATTWDSGWLHVPGEAGTSFLGPNLAGHPSVSQ</sequence>
<evidence type="ECO:0000313" key="3">
    <source>
        <dbReference type="Proteomes" id="UP000294927"/>
    </source>
</evidence>
<reference evidence="2 3" key="1">
    <citation type="submission" date="2019-03" db="EMBL/GenBank/DDBJ databases">
        <title>Genomic Encyclopedia of Archaeal and Bacterial Type Strains, Phase II (KMG-II): from individual species to whole genera.</title>
        <authorList>
            <person name="Goeker M."/>
        </authorList>
    </citation>
    <scope>NUCLEOTIDE SEQUENCE [LARGE SCALE GENOMIC DNA]</scope>
    <source>
        <strain evidence="2 3">DSM 45499</strain>
    </source>
</reference>
<dbReference type="Proteomes" id="UP000294927">
    <property type="component" value="Unassembled WGS sequence"/>
</dbReference>
<protein>
    <submittedName>
        <fullName evidence="2">Uncharacterized protein</fullName>
    </submittedName>
</protein>
<dbReference type="Gene3D" id="3.30.70.1230">
    <property type="entry name" value="Nucleotide cyclase"/>
    <property type="match status" value="1"/>
</dbReference>